<keyword evidence="5" id="KW-1185">Reference proteome</keyword>
<keyword evidence="2" id="KW-0479">Metal-binding</keyword>
<gene>
    <name evidence="4" type="ORF">HKW67_15115</name>
</gene>
<organism evidence="4 5">
    <name type="scientific">Gemmatimonas groenlandica</name>
    <dbReference type="NCBI Taxonomy" id="2732249"/>
    <lineage>
        <taxon>Bacteria</taxon>
        <taxon>Pseudomonadati</taxon>
        <taxon>Gemmatimonadota</taxon>
        <taxon>Gemmatimonadia</taxon>
        <taxon>Gemmatimonadales</taxon>
        <taxon>Gemmatimonadaceae</taxon>
        <taxon>Gemmatimonas</taxon>
    </lineage>
</organism>
<evidence type="ECO:0000313" key="5">
    <source>
        <dbReference type="Proteomes" id="UP000500938"/>
    </source>
</evidence>
<dbReference type="SUPFAM" id="SSF52833">
    <property type="entry name" value="Thioredoxin-like"/>
    <property type="match status" value="1"/>
</dbReference>
<sequence length="198" mass="20937">MLGAATHGFRVWTTDAARAVAVAAHPISVPAVTLVDEHRAPQFIAATRRATIVDFVYTRCVTLCGTLGATYQQLQADIVRRGVADRVRLLTISFDPTWDTPERLRYYAIAMHPDPAVWTIATFSNAHEVAGVLRTFGIRVIADGAGGFVHNAALHVVNPAGQLVAILPIDARDDAIDAALAAVSAAPGPVASAGAHTR</sequence>
<reference evidence="4 5" key="1">
    <citation type="submission" date="2020-05" db="EMBL/GenBank/DDBJ databases">
        <title>Complete genome sequence of Gemmatimonas greenlandica TET16.</title>
        <authorList>
            <person name="Zeng Y."/>
        </authorList>
    </citation>
    <scope>NUCLEOTIDE SEQUENCE [LARGE SCALE GENOMIC DNA]</scope>
    <source>
        <strain evidence="4 5">TET16</strain>
    </source>
</reference>
<evidence type="ECO:0000256" key="1">
    <source>
        <dbReference type="ARBA" id="ARBA00010996"/>
    </source>
</evidence>
<evidence type="ECO:0000256" key="3">
    <source>
        <dbReference type="PIRSR" id="PIRSR603782-2"/>
    </source>
</evidence>
<feature type="disulfide bond" description="Redox-active" evidence="3">
    <location>
        <begin position="60"/>
        <end position="64"/>
    </location>
</feature>
<name>A0A6M4J150_9BACT</name>
<dbReference type="GO" id="GO:0046872">
    <property type="term" value="F:metal ion binding"/>
    <property type="evidence" value="ECO:0007669"/>
    <property type="project" value="UniProtKB-KW"/>
</dbReference>
<protein>
    <submittedName>
        <fullName evidence="4">SCO family protein</fullName>
    </submittedName>
</protein>
<proteinExistence type="inferred from homology"/>
<keyword evidence="2" id="KW-0186">Copper</keyword>
<evidence type="ECO:0000313" key="4">
    <source>
        <dbReference type="EMBL" id="QJR38251.1"/>
    </source>
</evidence>
<dbReference type="CDD" id="cd02968">
    <property type="entry name" value="SCO"/>
    <property type="match status" value="1"/>
</dbReference>
<dbReference type="KEGG" id="ggr:HKW67_15115"/>
<dbReference type="Gene3D" id="3.40.30.10">
    <property type="entry name" value="Glutaredoxin"/>
    <property type="match status" value="1"/>
</dbReference>
<evidence type="ECO:0000256" key="2">
    <source>
        <dbReference type="PIRSR" id="PIRSR603782-1"/>
    </source>
</evidence>
<dbReference type="Proteomes" id="UP000500938">
    <property type="component" value="Chromosome"/>
</dbReference>
<dbReference type="InterPro" id="IPR036249">
    <property type="entry name" value="Thioredoxin-like_sf"/>
</dbReference>
<accession>A0A6M4J150</accession>
<dbReference type="AlphaFoldDB" id="A0A6M4J150"/>
<dbReference type="InterPro" id="IPR003782">
    <property type="entry name" value="SCO1/SenC"/>
</dbReference>
<dbReference type="Pfam" id="PF02630">
    <property type="entry name" value="SCO1-SenC"/>
    <property type="match status" value="1"/>
</dbReference>
<feature type="binding site" evidence="2">
    <location>
        <position position="150"/>
    </location>
    <ligand>
        <name>Cu cation</name>
        <dbReference type="ChEBI" id="CHEBI:23378"/>
    </ligand>
</feature>
<dbReference type="EMBL" id="CP053085">
    <property type="protein sequence ID" value="QJR38251.1"/>
    <property type="molecule type" value="Genomic_DNA"/>
</dbReference>
<keyword evidence="3" id="KW-1015">Disulfide bond</keyword>
<feature type="binding site" evidence="2">
    <location>
        <position position="60"/>
    </location>
    <ligand>
        <name>Cu cation</name>
        <dbReference type="ChEBI" id="CHEBI:23378"/>
    </ligand>
</feature>
<comment type="similarity">
    <text evidence="1">Belongs to the SCO1/2 family.</text>
</comment>
<feature type="binding site" evidence="2">
    <location>
        <position position="64"/>
    </location>
    <ligand>
        <name>Cu cation</name>
        <dbReference type="ChEBI" id="CHEBI:23378"/>
    </ligand>
</feature>